<dbReference type="InterPro" id="IPR037523">
    <property type="entry name" value="VOC_core"/>
</dbReference>
<proteinExistence type="predicted"/>
<evidence type="ECO:0000313" key="3">
    <source>
        <dbReference type="Proteomes" id="UP000017984"/>
    </source>
</evidence>
<sequence>MSDEESYELLGFDHVLLPVGDLGEALDFYQRAGFTVGFRFDEAGIAQLKVGGETPGILLCAELALGHRMPPWHSPRLWLEVPDARAAARELADAGIPPLDEVFQEATGWTVEIADPWGNIVGFTDYTKRRELGRRG</sequence>
<dbReference type="RefSeq" id="WP_023547229.1">
    <property type="nucleotide sequence ID" value="NZ_CM002285.1"/>
</dbReference>
<dbReference type="GO" id="GO:0051213">
    <property type="term" value="F:dioxygenase activity"/>
    <property type="evidence" value="ECO:0007669"/>
    <property type="project" value="UniProtKB-KW"/>
</dbReference>
<dbReference type="InterPro" id="IPR004360">
    <property type="entry name" value="Glyas_Fos-R_dOase_dom"/>
</dbReference>
<dbReference type="Gene3D" id="3.10.180.10">
    <property type="entry name" value="2,3-Dihydroxybiphenyl 1,2-Dioxygenase, domain 1"/>
    <property type="match status" value="1"/>
</dbReference>
<keyword evidence="3" id="KW-1185">Reference proteome</keyword>
<feature type="domain" description="VOC" evidence="1">
    <location>
        <begin position="11"/>
        <end position="126"/>
    </location>
</feature>
<gene>
    <name evidence="2" type="ORF">M878_16235</name>
</gene>
<evidence type="ECO:0000259" key="1">
    <source>
        <dbReference type="PROSITE" id="PS51819"/>
    </source>
</evidence>
<dbReference type="InterPro" id="IPR029068">
    <property type="entry name" value="Glyas_Bleomycin-R_OHBP_Dase"/>
</dbReference>
<dbReference type="Pfam" id="PF00903">
    <property type="entry name" value="Glyoxalase"/>
    <property type="match status" value="1"/>
</dbReference>
<dbReference type="AlphaFoldDB" id="V6KHM6"/>
<dbReference type="HOGENOM" id="CLU_046006_10_3_11"/>
<accession>V6KHM6</accession>
<name>V6KHM6_STRRC</name>
<comment type="caution">
    <text evidence="2">The sequence shown here is derived from an EMBL/GenBank/DDBJ whole genome shotgun (WGS) entry which is preliminary data.</text>
</comment>
<dbReference type="OrthoDB" id="4266524at2"/>
<dbReference type="STRING" id="1352936.M878_16235"/>
<dbReference type="Proteomes" id="UP000017984">
    <property type="component" value="Chromosome"/>
</dbReference>
<keyword evidence="2" id="KW-0560">Oxidoreductase</keyword>
<protein>
    <submittedName>
        <fullName evidence="2">Extradiol dioxygenase</fullName>
    </submittedName>
</protein>
<dbReference type="PROSITE" id="PS51819">
    <property type="entry name" value="VOC"/>
    <property type="match status" value="1"/>
</dbReference>
<organism evidence="2 3">
    <name type="scientific">Streptomyces roseochromogenus subsp. oscitans DS 12.976</name>
    <dbReference type="NCBI Taxonomy" id="1352936"/>
    <lineage>
        <taxon>Bacteria</taxon>
        <taxon>Bacillati</taxon>
        <taxon>Actinomycetota</taxon>
        <taxon>Actinomycetes</taxon>
        <taxon>Kitasatosporales</taxon>
        <taxon>Streptomycetaceae</taxon>
        <taxon>Streptomyces</taxon>
    </lineage>
</organism>
<dbReference type="SUPFAM" id="SSF54593">
    <property type="entry name" value="Glyoxalase/Bleomycin resistance protein/Dihydroxybiphenyl dioxygenase"/>
    <property type="match status" value="1"/>
</dbReference>
<dbReference type="PATRIC" id="fig|1352936.5.peg.3416"/>
<evidence type="ECO:0000313" key="2">
    <source>
        <dbReference type="EMBL" id="EST31582.1"/>
    </source>
</evidence>
<dbReference type="CDD" id="cd06587">
    <property type="entry name" value="VOC"/>
    <property type="match status" value="1"/>
</dbReference>
<keyword evidence="2" id="KW-0223">Dioxygenase</keyword>
<dbReference type="EMBL" id="AWQX01000141">
    <property type="protein sequence ID" value="EST31582.1"/>
    <property type="molecule type" value="Genomic_DNA"/>
</dbReference>
<reference evidence="2 3" key="1">
    <citation type="journal article" date="2014" name="Genome Announc.">
        <title>Draft Genome Sequence of Streptomyces roseochromogenes subsp. oscitans DS 12.976, Producer of the Aminocoumarin Antibiotic Clorobiocin.</title>
        <authorList>
            <person name="Ruckert C."/>
            <person name="Kalinowski J."/>
            <person name="Heide L."/>
            <person name="Apel A.K."/>
        </authorList>
    </citation>
    <scope>NUCLEOTIDE SEQUENCE [LARGE SCALE GENOMIC DNA]</scope>
    <source>
        <strain evidence="2 3">DS 12.976</strain>
    </source>
</reference>